<evidence type="ECO:0000313" key="2">
    <source>
        <dbReference type="Proteomes" id="UP000648239"/>
    </source>
</evidence>
<evidence type="ECO:0008006" key="3">
    <source>
        <dbReference type="Google" id="ProtNLM"/>
    </source>
</evidence>
<name>A0A8J6XXG6_9BACT</name>
<dbReference type="PROSITE" id="PS51257">
    <property type="entry name" value="PROKAR_LIPOPROTEIN"/>
    <property type="match status" value="1"/>
</dbReference>
<evidence type="ECO:0000313" key="1">
    <source>
        <dbReference type="EMBL" id="MBD3868451.1"/>
    </source>
</evidence>
<gene>
    <name evidence="1" type="ORF">IFK94_10045</name>
</gene>
<dbReference type="Proteomes" id="UP000648239">
    <property type="component" value="Unassembled WGS sequence"/>
</dbReference>
<dbReference type="EMBL" id="JACXWD010000032">
    <property type="protein sequence ID" value="MBD3868451.1"/>
    <property type="molecule type" value="Genomic_DNA"/>
</dbReference>
<sequence>MSMNIRTTGIRICLVTTLLLLAACAGRGDLRGQPSTGLDRKLSTYAYIEDGDLLDLIVGTRPTRYRDDSDFMPIEIAIANRRLKQLTLSRESFVLIDEEGNRYPCAGPEELLEGYEFLDWDREPSVSELYALIDTKYAAFTRYPSKFSPTRQVTSSRYGVVLNRVALPKFGYLMDMLYFPAPSTGIKGHKFELFVSAPELQDPVFIKFEVR</sequence>
<proteinExistence type="predicted"/>
<organism evidence="1 2">
    <name type="scientific">Candidatus Polarisedimenticola svalbardensis</name>
    <dbReference type="NCBI Taxonomy" id="2886004"/>
    <lineage>
        <taxon>Bacteria</taxon>
        <taxon>Pseudomonadati</taxon>
        <taxon>Acidobacteriota</taxon>
        <taxon>Candidatus Polarisedimenticolia</taxon>
        <taxon>Candidatus Polarisedimenticolales</taxon>
        <taxon>Candidatus Polarisedimenticolaceae</taxon>
        <taxon>Candidatus Polarisedimenticola</taxon>
    </lineage>
</organism>
<dbReference type="AlphaFoldDB" id="A0A8J6XXG6"/>
<reference evidence="1 2" key="1">
    <citation type="submission" date="2020-08" db="EMBL/GenBank/DDBJ databases">
        <title>Acidobacteriota in marine sediments use diverse sulfur dissimilation pathways.</title>
        <authorList>
            <person name="Wasmund K."/>
        </authorList>
    </citation>
    <scope>NUCLEOTIDE SEQUENCE [LARGE SCALE GENOMIC DNA]</scope>
    <source>
        <strain evidence="1">MAG AM4</strain>
    </source>
</reference>
<protein>
    <recommendedName>
        <fullName evidence="3">Lipoprotein</fullName>
    </recommendedName>
</protein>
<comment type="caution">
    <text evidence="1">The sequence shown here is derived from an EMBL/GenBank/DDBJ whole genome shotgun (WGS) entry which is preliminary data.</text>
</comment>
<accession>A0A8J6XXG6</accession>